<keyword evidence="3" id="KW-1185">Reference proteome</keyword>
<organism evidence="2 3">
    <name type="scientific">Natronococcus pandeyae</name>
    <dbReference type="NCBI Taxonomy" id="2055836"/>
    <lineage>
        <taxon>Archaea</taxon>
        <taxon>Methanobacteriati</taxon>
        <taxon>Methanobacteriota</taxon>
        <taxon>Stenosarchaea group</taxon>
        <taxon>Halobacteria</taxon>
        <taxon>Halobacteriales</taxon>
        <taxon>Natrialbaceae</taxon>
        <taxon>Natronococcus</taxon>
    </lineage>
</organism>
<dbReference type="InterPro" id="IPR007160">
    <property type="entry name" value="DUF362"/>
</dbReference>
<dbReference type="AlphaFoldDB" id="A0A8J8Q317"/>
<dbReference type="OrthoDB" id="346231at2157"/>
<gene>
    <name evidence="2" type="ORF">CV102_16275</name>
</gene>
<name>A0A8J8Q317_9EURY</name>
<reference evidence="2" key="1">
    <citation type="submission" date="2017-11" db="EMBL/GenBank/DDBJ databases">
        <authorList>
            <person name="Kajale S.C."/>
            <person name="Sharma A."/>
        </authorList>
    </citation>
    <scope>NUCLEOTIDE SEQUENCE</scope>
    <source>
        <strain evidence="2">LS1_42</strain>
    </source>
</reference>
<evidence type="ECO:0000313" key="3">
    <source>
        <dbReference type="Proteomes" id="UP000766904"/>
    </source>
</evidence>
<dbReference type="Pfam" id="PF04015">
    <property type="entry name" value="DUF362"/>
    <property type="match status" value="1"/>
</dbReference>
<dbReference type="EMBL" id="PHNJ01000009">
    <property type="protein sequence ID" value="TYL37633.1"/>
    <property type="molecule type" value="Genomic_DNA"/>
</dbReference>
<evidence type="ECO:0000259" key="1">
    <source>
        <dbReference type="Pfam" id="PF04015"/>
    </source>
</evidence>
<evidence type="ECO:0000313" key="2">
    <source>
        <dbReference type="EMBL" id="TYL37633.1"/>
    </source>
</evidence>
<comment type="caution">
    <text evidence="2">The sequence shown here is derived from an EMBL/GenBank/DDBJ whole genome shotgun (WGS) entry which is preliminary data.</text>
</comment>
<sequence>MATLESAIASLLDRHRESIAATDRVTIAPDVHYPFHPSTGMVTDPAVVGAIAAWFDRETDTDLTVVGRSDDRIAFDRTASYLGYERVLDRFGTDVVDVADESVPQRNEYRAADGRSVALSVPEPLLDRTVIVVPTLRPSADGSAGGAMRTLASLVNCTADPARTAVAATRAIDPELVLLDGTIAYGRDPVAANVLLSGSVPAVDAVGTSLLGRETDENDALSTLLEEGETPVAVENPDEVDLASIRERLSGGQLPPTDETHPAVSTAYRIYAAASGDAVPPQLEGR</sequence>
<protein>
    <recommendedName>
        <fullName evidence="1">DUF362 domain-containing protein</fullName>
    </recommendedName>
</protein>
<feature type="domain" description="DUF362" evidence="1">
    <location>
        <begin position="25"/>
        <end position="208"/>
    </location>
</feature>
<accession>A0A8J8Q317</accession>
<dbReference type="Proteomes" id="UP000766904">
    <property type="component" value="Unassembled WGS sequence"/>
</dbReference>
<proteinExistence type="predicted"/>